<evidence type="ECO:0000256" key="3">
    <source>
        <dbReference type="ARBA" id="ARBA00019438"/>
    </source>
</evidence>
<organism evidence="18">
    <name type="scientific">Guillardia theta (strain CCMP2712)</name>
    <name type="common">Cryptophyte</name>
    <dbReference type="NCBI Taxonomy" id="905079"/>
    <lineage>
        <taxon>Eukaryota</taxon>
        <taxon>Cryptophyceae</taxon>
        <taxon>Pyrenomonadales</taxon>
        <taxon>Geminigeraceae</taxon>
        <taxon>Guillardia</taxon>
    </lineage>
</organism>
<keyword evidence="4" id="KW-0963">Cytoplasm</keyword>
<evidence type="ECO:0000256" key="14">
    <source>
        <dbReference type="ARBA" id="ARBA00023306"/>
    </source>
</evidence>
<evidence type="ECO:0000256" key="12">
    <source>
        <dbReference type="ARBA" id="ARBA00023204"/>
    </source>
</evidence>
<evidence type="ECO:0000256" key="11">
    <source>
        <dbReference type="ARBA" id="ARBA00022853"/>
    </source>
</evidence>
<sequence>MQQLLRGVLKRKEFRLHQPLKSHPSAPMNDRFAVSINLGSTTHEWTLLMNALRPEVPPDVIFPDGYEDMINYEVLEGIKNWDPKKSSSLVDLLVEVREILRQSEFQRSFEFSEDKVRFELESVKALSPESEIRILNDDLRTIEWFILVLPVALIRLCLILDQELANVSTRLDYPSTTKEELHAFCPAWEPGKTHAFDFVPLVQGLVQRKLLIQRARAILLVQLCEKLNPLSVDSAYHEKASFLCQIDNNFDAIAHLTLSNNFPDEPPTIIMQSVVQLIDRRPIIDVVIEYQWDPLWSIPVMVNHLIKVIRTELLEFKNKVLQQAQNAYVPVGTAES</sequence>
<evidence type="ECO:0000256" key="8">
    <source>
        <dbReference type="ARBA" id="ARBA00022763"/>
    </source>
</evidence>
<evidence type="ECO:0000256" key="4">
    <source>
        <dbReference type="ARBA" id="ARBA00022490"/>
    </source>
</evidence>
<protein>
    <recommendedName>
        <fullName evidence="3">BRISC and BRCA1-A complex member 2</fullName>
    </recommendedName>
    <alternativeName>
        <fullName evidence="16">BRCA1-A complex subunit BRE</fullName>
    </alternativeName>
    <alternativeName>
        <fullName evidence="17">BRCA1/BRCA2-containing complex subunit 45</fullName>
    </alternativeName>
</protein>
<evidence type="ECO:0000256" key="17">
    <source>
        <dbReference type="ARBA" id="ARBA00032630"/>
    </source>
</evidence>
<dbReference type="GO" id="GO:0051301">
    <property type="term" value="P:cell division"/>
    <property type="evidence" value="ECO:0007669"/>
    <property type="project" value="UniProtKB-KW"/>
</dbReference>
<keyword evidence="12" id="KW-0234">DNA repair</keyword>
<evidence type="ECO:0000256" key="16">
    <source>
        <dbReference type="ARBA" id="ARBA00032491"/>
    </source>
</evidence>
<comment type="similarity">
    <text evidence="15">Belongs to the BABAM2 family.</text>
</comment>
<dbReference type="InterPro" id="IPR010358">
    <property type="entry name" value="BRE"/>
</dbReference>
<reference evidence="20" key="2">
    <citation type="submission" date="2012-11" db="EMBL/GenBank/DDBJ databases">
        <authorList>
            <person name="Kuo A."/>
            <person name="Curtis B.A."/>
            <person name="Tanifuji G."/>
            <person name="Burki F."/>
            <person name="Gruber A."/>
            <person name="Irimia M."/>
            <person name="Maruyama S."/>
            <person name="Arias M.C."/>
            <person name="Ball S.G."/>
            <person name="Gile G.H."/>
            <person name="Hirakawa Y."/>
            <person name="Hopkins J.F."/>
            <person name="Rensing S.A."/>
            <person name="Schmutz J."/>
            <person name="Symeonidi A."/>
            <person name="Elias M."/>
            <person name="Eveleigh R.J."/>
            <person name="Herman E.K."/>
            <person name="Klute M.J."/>
            <person name="Nakayama T."/>
            <person name="Obornik M."/>
            <person name="Reyes-Prieto A."/>
            <person name="Armbrust E.V."/>
            <person name="Aves S.J."/>
            <person name="Beiko R.G."/>
            <person name="Coutinho P."/>
            <person name="Dacks J.B."/>
            <person name="Durnford D.G."/>
            <person name="Fast N.M."/>
            <person name="Green B.R."/>
            <person name="Grisdale C."/>
            <person name="Hempe F."/>
            <person name="Henrissat B."/>
            <person name="Hoppner M.P."/>
            <person name="Ishida K.-I."/>
            <person name="Kim E."/>
            <person name="Koreny L."/>
            <person name="Kroth P.G."/>
            <person name="Liu Y."/>
            <person name="Malik S.-B."/>
            <person name="Maier U.G."/>
            <person name="McRose D."/>
            <person name="Mock T."/>
            <person name="Neilson J.A."/>
            <person name="Onodera N.T."/>
            <person name="Poole A.M."/>
            <person name="Pritham E.J."/>
            <person name="Richards T.A."/>
            <person name="Rocap G."/>
            <person name="Roy S.W."/>
            <person name="Sarai C."/>
            <person name="Schaack S."/>
            <person name="Shirato S."/>
            <person name="Slamovits C.H."/>
            <person name="Spencer D.F."/>
            <person name="Suzuki S."/>
            <person name="Worden A.Z."/>
            <person name="Zauner S."/>
            <person name="Barry K."/>
            <person name="Bell C."/>
            <person name="Bharti A.K."/>
            <person name="Crow J.A."/>
            <person name="Grimwood J."/>
            <person name="Kramer R."/>
            <person name="Lindquist E."/>
            <person name="Lucas S."/>
            <person name="Salamov A."/>
            <person name="McFadden G.I."/>
            <person name="Lane C.E."/>
            <person name="Keeling P.J."/>
            <person name="Gray M.W."/>
            <person name="Grigoriev I.V."/>
            <person name="Archibald J.M."/>
        </authorList>
    </citation>
    <scope>NUCLEOTIDE SEQUENCE</scope>
    <source>
        <strain evidence="20">CCMP2712</strain>
    </source>
</reference>
<keyword evidence="14" id="KW-0131">Cell cycle</keyword>
<evidence type="ECO:0000256" key="2">
    <source>
        <dbReference type="ARBA" id="ARBA00004496"/>
    </source>
</evidence>
<evidence type="ECO:0000256" key="10">
    <source>
        <dbReference type="ARBA" id="ARBA00022786"/>
    </source>
</evidence>
<keyword evidence="6" id="KW-0053">Apoptosis</keyword>
<dbReference type="PaxDb" id="55529-EKX54102"/>
<dbReference type="KEGG" id="gtt:GUITHDRAFT_100349"/>
<accession>L1K0F1</accession>
<dbReference type="EnsemblProtists" id="EKX54102">
    <property type="protein sequence ID" value="EKX54102"/>
    <property type="gene ID" value="GUITHDRAFT_100349"/>
</dbReference>
<keyword evidence="7" id="KW-0677">Repeat</keyword>
<evidence type="ECO:0000256" key="15">
    <source>
        <dbReference type="ARBA" id="ARBA00025766"/>
    </source>
</evidence>
<dbReference type="OrthoDB" id="538811at2759"/>
<reference evidence="18 20" key="1">
    <citation type="journal article" date="2012" name="Nature">
        <title>Algal genomes reveal evolutionary mosaicism and the fate of nucleomorphs.</title>
        <authorList>
            <consortium name="DOE Joint Genome Institute"/>
            <person name="Curtis B.A."/>
            <person name="Tanifuji G."/>
            <person name="Burki F."/>
            <person name="Gruber A."/>
            <person name="Irimia M."/>
            <person name="Maruyama S."/>
            <person name="Arias M.C."/>
            <person name="Ball S.G."/>
            <person name="Gile G.H."/>
            <person name="Hirakawa Y."/>
            <person name="Hopkins J.F."/>
            <person name="Kuo A."/>
            <person name="Rensing S.A."/>
            <person name="Schmutz J."/>
            <person name="Symeonidi A."/>
            <person name="Elias M."/>
            <person name="Eveleigh R.J."/>
            <person name="Herman E.K."/>
            <person name="Klute M.J."/>
            <person name="Nakayama T."/>
            <person name="Obornik M."/>
            <person name="Reyes-Prieto A."/>
            <person name="Armbrust E.V."/>
            <person name="Aves S.J."/>
            <person name="Beiko R.G."/>
            <person name="Coutinho P."/>
            <person name="Dacks J.B."/>
            <person name="Durnford D.G."/>
            <person name="Fast N.M."/>
            <person name="Green B.R."/>
            <person name="Grisdale C.J."/>
            <person name="Hempel F."/>
            <person name="Henrissat B."/>
            <person name="Hoppner M.P."/>
            <person name="Ishida K."/>
            <person name="Kim E."/>
            <person name="Koreny L."/>
            <person name="Kroth P.G."/>
            <person name="Liu Y."/>
            <person name="Malik S.B."/>
            <person name="Maier U.G."/>
            <person name="McRose D."/>
            <person name="Mock T."/>
            <person name="Neilson J.A."/>
            <person name="Onodera N.T."/>
            <person name="Poole A.M."/>
            <person name="Pritham E.J."/>
            <person name="Richards T.A."/>
            <person name="Rocap G."/>
            <person name="Roy S.W."/>
            <person name="Sarai C."/>
            <person name="Schaack S."/>
            <person name="Shirato S."/>
            <person name="Slamovits C.H."/>
            <person name="Spencer D.F."/>
            <person name="Suzuki S."/>
            <person name="Worden A.Z."/>
            <person name="Zauner S."/>
            <person name="Barry K."/>
            <person name="Bell C."/>
            <person name="Bharti A.K."/>
            <person name="Crow J.A."/>
            <person name="Grimwood J."/>
            <person name="Kramer R."/>
            <person name="Lindquist E."/>
            <person name="Lucas S."/>
            <person name="Salamov A."/>
            <person name="McFadden G.I."/>
            <person name="Lane C.E."/>
            <person name="Keeling P.J."/>
            <person name="Gray M.W."/>
            <person name="Grigoriev I.V."/>
            <person name="Archibald J.M."/>
        </authorList>
    </citation>
    <scope>NUCLEOTIDE SEQUENCE</scope>
    <source>
        <strain evidence="18 20">CCMP2712</strain>
    </source>
</reference>
<keyword evidence="11" id="KW-0156">Chromatin regulator</keyword>
<name>L1K0F1_GUITC</name>
<evidence type="ECO:0000256" key="7">
    <source>
        <dbReference type="ARBA" id="ARBA00022737"/>
    </source>
</evidence>
<keyword evidence="20" id="KW-1185">Reference proteome</keyword>
<dbReference type="PANTHER" id="PTHR15189:SF7">
    <property type="entry name" value="BRISC AND BRCA1-A COMPLEX MEMBER 2"/>
    <property type="match status" value="1"/>
</dbReference>
<keyword evidence="5" id="KW-0132">Cell division</keyword>
<dbReference type="STRING" id="905079.L1K0F1"/>
<keyword evidence="8" id="KW-0227">DNA damage</keyword>
<dbReference type="EMBL" id="JH992968">
    <property type="protein sequence ID" value="EKX54102.1"/>
    <property type="molecule type" value="Genomic_DNA"/>
</dbReference>
<reference evidence="19" key="3">
    <citation type="submission" date="2015-06" db="UniProtKB">
        <authorList>
            <consortium name="EnsemblProtists"/>
        </authorList>
    </citation>
    <scope>IDENTIFICATION</scope>
</reference>
<evidence type="ECO:0000313" key="18">
    <source>
        <dbReference type="EMBL" id="EKX54102.1"/>
    </source>
</evidence>
<dbReference type="PANTHER" id="PTHR15189">
    <property type="entry name" value="BRISC AND BRCA1-A COMPLEX MEMBER 2"/>
    <property type="match status" value="1"/>
</dbReference>
<dbReference type="GeneID" id="17310878"/>
<evidence type="ECO:0000256" key="5">
    <source>
        <dbReference type="ARBA" id="ARBA00022618"/>
    </source>
</evidence>
<evidence type="ECO:0000313" key="20">
    <source>
        <dbReference type="Proteomes" id="UP000011087"/>
    </source>
</evidence>
<dbReference type="Proteomes" id="UP000011087">
    <property type="component" value="Unassembled WGS sequence"/>
</dbReference>
<evidence type="ECO:0000313" key="19">
    <source>
        <dbReference type="EnsemblProtists" id="EKX54102"/>
    </source>
</evidence>
<evidence type="ECO:0000256" key="13">
    <source>
        <dbReference type="ARBA" id="ARBA00023242"/>
    </source>
</evidence>
<dbReference type="GO" id="GO:0070552">
    <property type="term" value="C:BRISC complex"/>
    <property type="evidence" value="ECO:0007669"/>
    <property type="project" value="InterPro"/>
</dbReference>
<dbReference type="GO" id="GO:0006325">
    <property type="term" value="P:chromatin organization"/>
    <property type="evidence" value="ECO:0007669"/>
    <property type="project" value="UniProtKB-KW"/>
</dbReference>
<dbReference type="OMA" id="AGSTWRH"/>
<gene>
    <name evidence="18" type="ORF">GUITHDRAFT_100349</name>
</gene>
<dbReference type="GO" id="GO:0006302">
    <property type="term" value="P:double-strand break repair"/>
    <property type="evidence" value="ECO:0007669"/>
    <property type="project" value="TreeGrafter"/>
</dbReference>
<dbReference type="Pfam" id="PF06113">
    <property type="entry name" value="BRE"/>
    <property type="match status" value="1"/>
</dbReference>
<evidence type="ECO:0000256" key="6">
    <source>
        <dbReference type="ARBA" id="ARBA00022703"/>
    </source>
</evidence>
<keyword evidence="10" id="KW-0833">Ubl conjugation pathway</keyword>
<proteinExistence type="inferred from homology"/>
<evidence type="ECO:0000256" key="9">
    <source>
        <dbReference type="ARBA" id="ARBA00022776"/>
    </source>
</evidence>
<keyword evidence="13" id="KW-0539">Nucleus</keyword>
<dbReference type="GO" id="GO:0005737">
    <property type="term" value="C:cytoplasm"/>
    <property type="evidence" value="ECO:0007669"/>
    <property type="project" value="UniProtKB-SubCell"/>
</dbReference>
<dbReference type="HOGENOM" id="CLU_827549_0_0_1"/>
<evidence type="ECO:0000256" key="1">
    <source>
        <dbReference type="ARBA" id="ARBA00004123"/>
    </source>
</evidence>
<keyword evidence="9" id="KW-0498">Mitosis</keyword>
<dbReference type="AlphaFoldDB" id="L1K0F1"/>
<dbReference type="PROSITE" id="PS50096">
    <property type="entry name" value="IQ"/>
    <property type="match status" value="1"/>
</dbReference>
<comment type="subcellular location">
    <subcellularLocation>
        <location evidence="2">Cytoplasm</location>
    </subcellularLocation>
    <subcellularLocation>
        <location evidence="1">Nucleus</location>
    </subcellularLocation>
</comment>
<dbReference type="RefSeq" id="XP_005841082.1">
    <property type="nucleotide sequence ID" value="XM_005841025.1"/>
</dbReference>